<dbReference type="PROSITE" id="PS51257">
    <property type="entry name" value="PROKAR_LIPOPROTEIN"/>
    <property type="match status" value="1"/>
</dbReference>
<accession>A0A3D9XGI5</accession>
<organism evidence="1 2">
    <name type="scientific">Paracoccus versutus</name>
    <name type="common">Thiobacillus versutus</name>
    <dbReference type="NCBI Taxonomy" id="34007"/>
    <lineage>
        <taxon>Bacteria</taxon>
        <taxon>Pseudomonadati</taxon>
        <taxon>Pseudomonadota</taxon>
        <taxon>Alphaproteobacteria</taxon>
        <taxon>Rhodobacterales</taxon>
        <taxon>Paracoccaceae</taxon>
        <taxon>Paracoccus</taxon>
    </lineage>
</organism>
<sequence>MADLRLSVSAALSALIAGVFGCYDAAAETINARWGRGASKGTISKKIAGLLDWTVADVIALEDASGRYPVTKMLARRLERANDPDSCIIQHASSIAREAGEAVGALLSAAQSADAGDRAQAIKELHDVESAVRMARARLEA</sequence>
<comment type="caution">
    <text evidence="1">The sequence shown here is derived from an EMBL/GenBank/DDBJ whole genome shotgun (WGS) entry which is preliminary data.</text>
</comment>
<name>A0A3D9XGI5_PARVE</name>
<dbReference type="Proteomes" id="UP000256941">
    <property type="component" value="Unassembled WGS sequence"/>
</dbReference>
<gene>
    <name evidence="1" type="ORF">BDD41_2337</name>
</gene>
<reference evidence="1 2" key="1">
    <citation type="submission" date="2018-08" db="EMBL/GenBank/DDBJ databases">
        <title>Genomic Encyclopedia of Archaeal and Bacterial Type Strains, Phase II (KMG-II): from individual species to whole genera.</title>
        <authorList>
            <person name="Goeker M."/>
        </authorList>
    </citation>
    <scope>NUCLEOTIDE SEQUENCE [LARGE SCALE GENOMIC DNA]</scope>
    <source>
        <strain evidence="1 2">DSM 17099</strain>
    </source>
</reference>
<dbReference type="RefSeq" id="WP_116221874.1">
    <property type="nucleotide sequence ID" value="NZ_CP038197.1"/>
</dbReference>
<dbReference type="AlphaFoldDB" id="A0A3D9XGI5"/>
<dbReference type="EMBL" id="QTUJ01000002">
    <property type="protein sequence ID" value="REF69627.1"/>
    <property type="molecule type" value="Genomic_DNA"/>
</dbReference>
<proteinExistence type="predicted"/>
<evidence type="ECO:0000313" key="1">
    <source>
        <dbReference type="EMBL" id="REF69627.1"/>
    </source>
</evidence>
<protein>
    <submittedName>
        <fullName evidence="1">Uncharacterized protein</fullName>
    </submittedName>
</protein>
<evidence type="ECO:0000313" key="2">
    <source>
        <dbReference type="Proteomes" id="UP000256941"/>
    </source>
</evidence>